<organism evidence="2 3">
    <name type="scientific">Microbacterium azadirachtae</name>
    <dbReference type="NCBI Taxonomy" id="582680"/>
    <lineage>
        <taxon>Bacteria</taxon>
        <taxon>Bacillati</taxon>
        <taxon>Actinomycetota</taxon>
        <taxon>Actinomycetes</taxon>
        <taxon>Micrococcales</taxon>
        <taxon>Microbacteriaceae</taxon>
        <taxon>Microbacterium</taxon>
    </lineage>
</organism>
<gene>
    <name evidence="2" type="ORF">RL72_01022</name>
</gene>
<dbReference type="AlphaFoldDB" id="A0A0F0L070"/>
<reference evidence="2 3" key="1">
    <citation type="submission" date="2015-02" db="EMBL/GenBank/DDBJ databases">
        <title>Draft genome sequences of ten Microbacterium spp. with emphasis on heavy metal contaminated environments.</title>
        <authorList>
            <person name="Corretto E."/>
        </authorList>
    </citation>
    <scope>NUCLEOTIDE SEQUENCE [LARGE SCALE GENOMIC DNA]</scope>
    <source>
        <strain evidence="2 3">DSM 23848</strain>
    </source>
</reference>
<dbReference type="EMBL" id="JYIT01000064">
    <property type="protein sequence ID" value="KJL26498.1"/>
    <property type="molecule type" value="Genomic_DNA"/>
</dbReference>
<sequence length="270" mass="29022">MPTFDDAPADAAEMSEAMRGLAHATRRVDRPEQVYPVLGDLLGSVRSLEQILGQLATAHDTLSDRATDDAGDGPSGRSDATATATELRAAAALISQAERRLDAGMGAAGRIAWHPEPVPGVRREFINVVFLQGEEADQIIDIITLHGADQAIEQLAGYDFGDETVEAALENGYVYDQPPVGQLDKTATRDAYTLVYNPFVGHVGLYRQRDALPDPVLIGLEDPPRHAAPSTTTEPAATQGAERSRRERLDTPAVNRPSIGNHSAWRGLGR</sequence>
<dbReference type="Proteomes" id="UP000033448">
    <property type="component" value="Unassembled WGS sequence"/>
</dbReference>
<evidence type="ECO:0000313" key="3">
    <source>
        <dbReference type="Proteomes" id="UP000033448"/>
    </source>
</evidence>
<dbReference type="PATRIC" id="fig|582680.7.peg.1058"/>
<keyword evidence="3" id="KW-1185">Reference proteome</keyword>
<accession>A0A0F0L070</accession>
<comment type="caution">
    <text evidence="2">The sequence shown here is derived from an EMBL/GenBank/DDBJ whole genome shotgun (WGS) entry which is preliminary data.</text>
</comment>
<feature type="compositionally biased region" description="Low complexity" evidence="1">
    <location>
        <begin position="227"/>
        <end position="238"/>
    </location>
</feature>
<proteinExistence type="predicted"/>
<evidence type="ECO:0000313" key="2">
    <source>
        <dbReference type="EMBL" id="KJL26498.1"/>
    </source>
</evidence>
<protein>
    <submittedName>
        <fullName evidence="2">Uncharacterized protein</fullName>
    </submittedName>
</protein>
<dbReference type="OrthoDB" id="3781658at2"/>
<dbReference type="RefSeq" id="WP_045249748.1">
    <property type="nucleotide sequence ID" value="NZ_JYIT01000064.1"/>
</dbReference>
<evidence type="ECO:0000256" key="1">
    <source>
        <dbReference type="SAM" id="MobiDB-lite"/>
    </source>
</evidence>
<name>A0A0F0L070_9MICO</name>
<feature type="region of interest" description="Disordered" evidence="1">
    <location>
        <begin position="221"/>
        <end position="270"/>
    </location>
</feature>